<organism evidence="2 3">
    <name type="scientific">Benzoatithermus flavus</name>
    <dbReference type="NCBI Taxonomy" id="3108223"/>
    <lineage>
        <taxon>Bacteria</taxon>
        <taxon>Pseudomonadati</taxon>
        <taxon>Pseudomonadota</taxon>
        <taxon>Alphaproteobacteria</taxon>
        <taxon>Geminicoccales</taxon>
        <taxon>Geminicoccaceae</taxon>
        <taxon>Benzoatithermus</taxon>
    </lineage>
</organism>
<comment type="caution">
    <text evidence="2">The sequence shown here is derived from an EMBL/GenBank/DDBJ whole genome shotgun (WGS) entry which is preliminary data.</text>
</comment>
<protein>
    <submittedName>
        <fullName evidence="2">Transposase</fullName>
    </submittedName>
</protein>
<dbReference type="PANTHER" id="PTHR46564:SF1">
    <property type="entry name" value="TRANSPOSASE"/>
    <property type="match status" value="1"/>
</dbReference>
<reference evidence="2 3" key="1">
    <citation type="submission" date="2024-01" db="EMBL/GenBank/DDBJ databases">
        <title>Multi-omics insights into the function and evolution of sodium benzoate biodegradation pathways in Benzoatithermus flavus gen. nov., sp. nov. from hot spring.</title>
        <authorList>
            <person name="Hu C.-J."/>
            <person name="Li W.-J."/>
        </authorList>
    </citation>
    <scope>NUCLEOTIDE SEQUENCE [LARGE SCALE GENOMIC DNA]</scope>
    <source>
        <strain evidence="2 3">SYSU G07066</strain>
    </source>
</reference>
<dbReference type="EMBL" id="JBBLZC010000060">
    <property type="protein sequence ID" value="MEK0086187.1"/>
    <property type="molecule type" value="Genomic_DNA"/>
</dbReference>
<name>A0ABU8XYB5_9PROT</name>
<sequence length="110" mass="11297">MAAIPAECLVCLDESGALTNLARLDGGSPRGGRTLGTAPGGRWERVTILGALGLEGLVGTMSIAAATDGTVFLAYLEQGLLPALRRVEPDAVLVMDNLAVESEEVVHPNG</sequence>
<proteinExistence type="predicted"/>
<keyword evidence="3" id="KW-1185">Reference proteome</keyword>
<accession>A0ABU8XYB5</accession>
<evidence type="ECO:0000313" key="2">
    <source>
        <dbReference type="EMBL" id="MEK0086187.1"/>
    </source>
</evidence>
<gene>
    <name evidence="2" type="ORF">U1T56_23850</name>
</gene>
<evidence type="ECO:0000313" key="3">
    <source>
        <dbReference type="Proteomes" id="UP001375743"/>
    </source>
</evidence>
<dbReference type="Proteomes" id="UP001375743">
    <property type="component" value="Unassembled WGS sequence"/>
</dbReference>
<evidence type="ECO:0000259" key="1">
    <source>
        <dbReference type="Pfam" id="PF13358"/>
    </source>
</evidence>
<dbReference type="InterPro" id="IPR038717">
    <property type="entry name" value="Tc1-like_DDE_dom"/>
</dbReference>
<feature type="domain" description="Tc1-like transposase DDE" evidence="1">
    <location>
        <begin position="9"/>
        <end position="106"/>
    </location>
</feature>
<dbReference type="Pfam" id="PF13358">
    <property type="entry name" value="DDE_3"/>
    <property type="match status" value="1"/>
</dbReference>
<dbReference type="RefSeq" id="WP_418162019.1">
    <property type="nucleotide sequence ID" value="NZ_JBBLZC010000060.1"/>
</dbReference>
<dbReference type="PANTHER" id="PTHR46564">
    <property type="entry name" value="TRANSPOSASE"/>
    <property type="match status" value="1"/>
</dbReference>